<comment type="caution">
    <text evidence="6">The sequence shown here is derived from an EMBL/GenBank/DDBJ whole genome shotgun (WGS) entry which is preliminary data.</text>
</comment>
<comment type="function">
    <text evidence="1">Involved in the transposition of the insertion sequence.</text>
</comment>
<keyword evidence="3" id="KW-0238">DNA-binding</keyword>
<evidence type="ECO:0000313" key="7">
    <source>
        <dbReference type="Proteomes" id="UP000728968"/>
    </source>
</evidence>
<gene>
    <name evidence="6" type="ORF">H6A04_11960</name>
</gene>
<dbReference type="InterPro" id="IPR036397">
    <property type="entry name" value="RNaseH_sf"/>
</dbReference>
<dbReference type="SUPFAM" id="SSF53098">
    <property type="entry name" value="Ribonuclease H-like"/>
    <property type="match status" value="1"/>
</dbReference>
<dbReference type="EMBL" id="JACJLT010000305">
    <property type="protein sequence ID" value="MBM6876341.1"/>
    <property type="molecule type" value="Genomic_DNA"/>
</dbReference>
<keyword evidence="2" id="KW-0815">Transposition</keyword>
<reference evidence="6 7" key="1">
    <citation type="journal article" date="2021" name="Sci. Rep.">
        <title>The distribution of antibiotic resistance genes in chicken gut microbiota commensals.</title>
        <authorList>
            <person name="Juricova H."/>
            <person name="Matiasovicova J."/>
            <person name="Kubasova T."/>
            <person name="Cejkova D."/>
            <person name="Rychlik I."/>
        </authorList>
    </citation>
    <scope>NUCLEOTIDE SEQUENCE [LARGE SCALE GENOMIC DNA]</scope>
    <source>
        <strain evidence="6 7">An425</strain>
    </source>
</reference>
<evidence type="ECO:0000259" key="5">
    <source>
        <dbReference type="PROSITE" id="PS50994"/>
    </source>
</evidence>
<dbReference type="InterPro" id="IPR052183">
    <property type="entry name" value="IS_Transposase"/>
</dbReference>
<evidence type="ECO:0000313" key="6">
    <source>
        <dbReference type="EMBL" id="MBM6876341.1"/>
    </source>
</evidence>
<sequence>YQKYICKNDDCKHQFTVDKPKKNRISNYPKCPVCSSSTYLHHDYKYYSRFTCNSKKCNHHFSVIKSSIFLEEISKLPNAINLKKLRTNINLVIEALYMYFGGSCSTRYIAKHFADIKSFKISHVAIYKWIKGFGAIFKEITEKYIPKDLNQSDEWHVDETVIKIAGKRYYIWTLLDSETRYVIDWYLTTSREATSAFHLFSKVKEKHGSAPTIVSDRLPSYNQATKVVFENSKHLKVQSWYDETTNNLIESFFKRF</sequence>
<keyword evidence="7" id="KW-1185">Reference proteome</keyword>
<evidence type="ECO:0000256" key="1">
    <source>
        <dbReference type="ARBA" id="ARBA00002286"/>
    </source>
</evidence>
<keyword evidence="4" id="KW-0233">DNA recombination</keyword>
<name>A0ABS2G4K1_FUSMR</name>
<dbReference type="InterPro" id="IPR001584">
    <property type="entry name" value="Integrase_cat-core"/>
</dbReference>
<dbReference type="NCBIfam" id="NF033587">
    <property type="entry name" value="transpos_IS6"/>
    <property type="match status" value="1"/>
</dbReference>
<dbReference type="RefSeq" id="WP_204716942.1">
    <property type="nucleotide sequence ID" value="NZ_JACJLT010000305.1"/>
</dbReference>
<dbReference type="Pfam" id="PF13610">
    <property type="entry name" value="DDE_Tnp_IS240"/>
    <property type="match status" value="1"/>
</dbReference>
<feature type="non-terminal residue" evidence="6">
    <location>
        <position position="256"/>
    </location>
</feature>
<organism evidence="6 7">
    <name type="scientific">Fusobacterium mortiferum</name>
    <dbReference type="NCBI Taxonomy" id="850"/>
    <lineage>
        <taxon>Bacteria</taxon>
        <taxon>Fusobacteriati</taxon>
        <taxon>Fusobacteriota</taxon>
        <taxon>Fusobacteriia</taxon>
        <taxon>Fusobacteriales</taxon>
        <taxon>Fusobacteriaceae</taxon>
        <taxon>Fusobacterium</taxon>
    </lineage>
</organism>
<evidence type="ECO:0000256" key="2">
    <source>
        <dbReference type="ARBA" id="ARBA00022578"/>
    </source>
</evidence>
<evidence type="ECO:0000256" key="3">
    <source>
        <dbReference type="ARBA" id="ARBA00023125"/>
    </source>
</evidence>
<dbReference type="PANTHER" id="PTHR35528:SF3">
    <property type="entry name" value="BLL1675 PROTEIN"/>
    <property type="match status" value="1"/>
</dbReference>
<dbReference type="Gene3D" id="3.30.420.10">
    <property type="entry name" value="Ribonuclease H-like superfamily/Ribonuclease H"/>
    <property type="match status" value="1"/>
</dbReference>
<evidence type="ECO:0000256" key="4">
    <source>
        <dbReference type="ARBA" id="ARBA00023172"/>
    </source>
</evidence>
<dbReference type="PANTHER" id="PTHR35528">
    <property type="entry name" value="BLL1675 PROTEIN"/>
    <property type="match status" value="1"/>
</dbReference>
<feature type="domain" description="Integrase catalytic" evidence="5">
    <location>
        <begin position="142"/>
        <end position="256"/>
    </location>
</feature>
<dbReference type="Proteomes" id="UP000728968">
    <property type="component" value="Unassembled WGS sequence"/>
</dbReference>
<dbReference type="InterPro" id="IPR032874">
    <property type="entry name" value="DDE_dom"/>
</dbReference>
<protein>
    <submittedName>
        <fullName evidence="6">IS6 family transposase</fullName>
    </submittedName>
</protein>
<dbReference type="InterPro" id="IPR012337">
    <property type="entry name" value="RNaseH-like_sf"/>
</dbReference>
<feature type="non-terminal residue" evidence="6">
    <location>
        <position position="1"/>
    </location>
</feature>
<dbReference type="InterPro" id="IPR047930">
    <property type="entry name" value="Transpos_IS6"/>
</dbReference>
<dbReference type="PROSITE" id="PS50994">
    <property type="entry name" value="INTEGRASE"/>
    <property type="match status" value="1"/>
</dbReference>
<proteinExistence type="predicted"/>
<accession>A0ABS2G4K1</accession>